<evidence type="ECO:0000259" key="6">
    <source>
        <dbReference type="PROSITE" id="PS50977"/>
    </source>
</evidence>
<feature type="region of interest" description="Disordered" evidence="5">
    <location>
        <begin position="1"/>
        <end position="35"/>
    </location>
</feature>
<dbReference type="Pfam" id="PF00440">
    <property type="entry name" value="TetR_N"/>
    <property type="match status" value="1"/>
</dbReference>
<name>A0ABV2UQY2_9ACTN</name>
<dbReference type="SUPFAM" id="SSF46689">
    <property type="entry name" value="Homeodomain-like"/>
    <property type="match status" value="1"/>
</dbReference>
<keyword evidence="1" id="KW-0805">Transcription regulation</keyword>
<comment type="caution">
    <text evidence="7">The sequence shown here is derived from an EMBL/GenBank/DDBJ whole genome shotgun (WGS) entry which is preliminary data.</text>
</comment>
<keyword evidence="3" id="KW-0804">Transcription</keyword>
<evidence type="ECO:0000313" key="7">
    <source>
        <dbReference type="EMBL" id="MET9843942.1"/>
    </source>
</evidence>
<evidence type="ECO:0000256" key="4">
    <source>
        <dbReference type="PROSITE-ProRule" id="PRU00335"/>
    </source>
</evidence>
<evidence type="ECO:0000313" key="8">
    <source>
        <dbReference type="Proteomes" id="UP001550210"/>
    </source>
</evidence>
<feature type="domain" description="HTH tetR-type" evidence="6">
    <location>
        <begin position="40"/>
        <end position="100"/>
    </location>
</feature>
<protein>
    <submittedName>
        <fullName evidence="7">TetR/AcrR family transcriptional regulator</fullName>
    </submittedName>
</protein>
<gene>
    <name evidence="7" type="ORF">ABZZ21_05040</name>
</gene>
<keyword evidence="2 4" id="KW-0238">DNA-binding</keyword>
<proteinExistence type="predicted"/>
<evidence type="ECO:0000256" key="3">
    <source>
        <dbReference type="ARBA" id="ARBA00023163"/>
    </source>
</evidence>
<evidence type="ECO:0000256" key="2">
    <source>
        <dbReference type="ARBA" id="ARBA00023125"/>
    </source>
</evidence>
<feature type="DNA-binding region" description="H-T-H motif" evidence="4">
    <location>
        <begin position="63"/>
        <end position="82"/>
    </location>
</feature>
<dbReference type="RefSeq" id="WP_355392631.1">
    <property type="nucleotide sequence ID" value="NZ_JBEXPZ010000005.1"/>
</dbReference>
<dbReference type="Gene3D" id="1.10.357.10">
    <property type="entry name" value="Tetracycline Repressor, domain 2"/>
    <property type="match status" value="1"/>
</dbReference>
<dbReference type="InterPro" id="IPR050109">
    <property type="entry name" value="HTH-type_TetR-like_transc_reg"/>
</dbReference>
<accession>A0ABV2UQY2</accession>
<evidence type="ECO:0000256" key="5">
    <source>
        <dbReference type="SAM" id="MobiDB-lite"/>
    </source>
</evidence>
<reference evidence="7 8" key="1">
    <citation type="submission" date="2024-06" db="EMBL/GenBank/DDBJ databases">
        <title>The Natural Products Discovery Center: Release of the First 8490 Sequenced Strains for Exploring Actinobacteria Biosynthetic Diversity.</title>
        <authorList>
            <person name="Kalkreuter E."/>
            <person name="Kautsar S.A."/>
            <person name="Yang D."/>
            <person name="Bader C.D."/>
            <person name="Teijaro C.N."/>
            <person name="Fluegel L."/>
            <person name="Davis C.M."/>
            <person name="Simpson J.R."/>
            <person name="Lauterbach L."/>
            <person name="Steele A.D."/>
            <person name="Gui C."/>
            <person name="Meng S."/>
            <person name="Li G."/>
            <person name="Viehrig K."/>
            <person name="Ye F."/>
            <person name="Su P."/>
            <person name="Kiefer A.F."/>
            <person name="Nichols A."/>
            <person name="Cepeda A.J."/>
            <person name="Yan W."/>
            <person name="Fan B."/>
            <person name="Jiang Y."/>
            <person name="Adhikari A."/>
            <person name="Zheng C.-J."/>
            <person name="Schuster L."/>
            <person name="Cowan T.M."/>
            <person name="Smanski M.J."/>
            <person name="Chevrette M.G."/>
            <person name="De Carvalho L.P.S."/>
            <person name="Shen B."/>
        </authorList>
    </citation>
    <scope>NUCLEOTIDE SEQUENCE [LARGE SCALE GENOMIC DNA]</scope>
    <source>
        <strain evidence="7 8">NPDC006434</strain>
    </source>
</reference>
<organism evidence="7 8">
    <name type="scientific">Streptomyces ossamyceticus</name>
    <dbReference type="NCBI Taxonomy" id="249581"/>
    <lineage>
        <taxon>Bacteria</taxon>
        <taxon>Bacillati</taxon>
        <taxon>Actinomycetota</taxon>
        <taxon>Actinomycetes</taxon>
        <taxon>Kitasatosporales</taxon>
        <taxon>Streptomycetaceae</taxon>
        <taxon>Streptomyces</taxon>
    </lineage>
</organism>
<evidence type="ECO:0000256" key="1">
    <source>
        <dbReference type="ARBA" id="ARBA00023015"/>
    </source>
</evidence>
<keyword evidence="8" id="KW-1185">Reference proteome</keyword>
<dbReference type="EMBL" id="JBEXPZ010000005">
    <property type="protein sequence ID" value="MET9843942.1"/>
    <property type="molecule type" value="Genomic_DNA"/>
</dbReference>
<dbReference type="PANTHER" id="PTHR30055">
    <property type="entry name" value="HTH-TYPE TRANSCRIPTIONAL REGULATOR RUTR"/>
    <property type="match status" value="1"/>
</dbReference>
<dbReference type="PROSITE" id="PS50977">
    <property type="entry name" value="HTH_TETR_2"/>
    <property type="match status" value="1"/>
</dbReference>
<dbReference type="PANTHER" id="PTHR30055:SF234">
    <property type="entry name" value="HTH-TYPE TRANSCRIPTIONAL REGULATOR BETI"/>
    <property type="match status" value="1"/>
</dbReference>
<dbReference type="InterPro" id="IPR001647">
    <property type="entry name" value="HTH_TetR"/>
</dbReference>
<sequence>MAAGSSARPPLVLPGTRAGRDPERSLRRGPRRTPPEVVAANQRDRLLDGFVRTVAQVGYARTRVSDICQAAGVTRPVFYELFKGKEDAFLAAHQYGTSLVFSAMEEAHAQASDWPGRVRAGLGALLGILANAPEFAAMAIVEIDAVGPAGREAREELLARFRDFFTDLNEVELPIPTEELVDMVIGGVYSAIYRRIAAGRTAELPALLPGLAFLVLAPFLGPERAAADLADLAAPAPSANPVPACLAPET</sequence>
<dbReference type="Proteomes" id="UP001550210">
    <property type="component" value="Unassembled WGS sequence"/>
</dbReference>
<dbReference type="InterPro" id="IPR009057">
    <property type="entry name" value="Homeodomain-like_sf"/>
</dbReference>